<reference evidence="1" key="2">
    <citation type="submission" date="2021-04" db="EMBL/GenBank/DDBJ databases">
        <authorList>
            <person name="Gilroy R."/>
        </authorList>
    </citation>
    <scope>NUCLEOTIDE SEQUENCE</scope>
    <source>
        <strain evidence="1">23274</strain>
    </source>
</reference>
<dbReference type="Gene3D" id="3.30.1460.10">
    <property type="match status" value="1"/>
</dbReference>
<name>A0A9D2ABP0_9BACT</name>
<reference evidence="1" key="1">
    <citation type="journal article" date="2021" name="PeerJ">
        <title>Extensive microbial diversity within the chicken gut microbiome revealed by metagenomics and culture.</title>
        <authorList>
            <person name="Gilroy R."/>
            <person name="Ravi A."/>
            <person name="Getino M."/>
            <person name="Pursley I."/>
            <person name="Horton D.L."/>
            <person name="Alikhan N.F."/>
            <person name="Baker D."/>
            <person name="Gharbi K."/>
            <person name="Hall N."/>
            <person name="Watson M."/>
            <person name="Adriaenssens E.M."/>
            <person name="Foster-Nyarko E."/>
            <person name="Jarju S."/>
            <person name="Secka A."/>
            <person name="Antonio M."/>
            <person name="Oren A."/>
            <person name="Chaudhuri R.R."/>
            <person name="La Ragione R."/>
            <person name="Hildebrand F."/>
            <person name="Pallen M.J."/>
        </authorList>
    </citation>
    <scope>NUCLEOTIDE SEQUENCE</scope>
    <source>
        <strain evidence="1">23274</strain>
    </source>
</reference>
<proteinExistence type="predicted"/>
<comment type="caution">
    <text evidence="1">The sequence shown here is derived from an EMBL/GenBank/DDBJ whole genome shotgun (WGS) entry which is preliminary data.</text>
</comment>
<dbReference type="EMBL" id="DXFT01000055">
    <property type="protein sequence ID" value="HIX03010.1"/>
    <property type="molecule type" value="Genomic_DNA"/>
</dbReference>
<dbReference type="Proteomes" id="UP000824202">
    <property type="component" value="Unassembled WGS sequence"/>
</dbReference>
<evidence type="ECO:0000313" key="2">
    <source>
        <dbReference type="Proteomes" id="UP000824202"/>
    </source>
</evidence>
<protein>
    <submittedName>
        <fullName evidence="1">YbjN domain-containing protein</fullName>
    </submittedName>
</protein>
<sequence>MKNTLPFIVPVEETGRKPVRREVFDHSVDLYDDGKYLDAFHCLLDYLNDGFRAKYGNKQGSEFHIPHGSIVVHIRIDGDMLRIEADFLNLPAKGRVAMLRQVADLNGNKLLLAEFHKEGDRLKMRYVTPLAQSHPHKIYGVLQNICYVGDRYDDEFCSKFGATRCYEPQVTPYPAEIVNQVYEGIQALGKTAMEALDAYNAARSYGYSWNVLDTVFYQIAYFASPQGQFANDLEKAIDDMDAERPLEERVYKGMDYLKKLLSLPKEDLAADLYFADKLVSNRRSASLQQVQEVFKDVYEEAAAAIQSGDFERSAVRLSFIFYETFFYNDLPEDIRAILTQAVKASGGMPVEEASHVLYDAMDNIMEGDLTLSVFPDLGMGDAAAQQMMQQATAAAAAMQQKVMEKMANGDIAELQQKMTEAMTRGDMQEYMRLAGELQQKMMSNFFN</sequence>
<dbReference type="SUPFAM" id="SSF69635">
    <property type="entry name" value="Type III secretory system chaperone-like"/>
    <property type="match status" value="1"/>
</dbReference>
<gene>
    <name evidence="1" type="ORF">H9863_02690</name>
</gene>
<accession>A0A9D2ABP0</accession>
<dbReference type="AlphaFoldDB" id="A0A9D2ABP0"/>
<organism evidence="1 2">
    <name type="scientific">Candidatus Odoribacter faecigallinarum</name>
    <dbReference type="NCBI Taxonomy" id="2838706"/>
    <lineage>
        <taxon>Bacteria</taxon>
        <taxon>Pseudomonadati</taxon>
        <taxon>Bacteroidota</taxon>
        <taxon>Bacteroidia</taxon>
        <taxon>Bacteroidales</taxon>
        <taxon>Odoribacteraceae</taxon>
        <taxon>Odoribacter</taxon>
    </lineage>
</organism>
<evidence type="ECO:0000313" key="1">
    <source>
        <dbReference type="EMBL" id="HIX03010.1"/>
    </source>
</evidence>